<dbReference type="GO" id="GO:0005524">
    <property type="term" value="F:ATP binding"/>
    <property type="evidence" value="ECO:0007669"/>
    <property type="project" value="InterPro"/>
</dbReference>
<comment type="catalytic activity">
    <reaction evidence="4">
        <text>Couples ATP hydrolysis with the unwinding of duplex DNA by translocating in the 3'-5' direction.</text>
        <dbReference type="EC" id="5.6.2.4"/>
    </reaction>
</comment>
<dbReference type="GO" id="GO:0005737">
    <property type="term" value="C:cytoplasm"/>
    <property type="evidence" value="ECO:0007669"/>
    <property type="project" value="TreeGrafter"/>
</dbReference>
<feature type="domain" description="DEAD/DEAH-box helicase" evidence="6">
    <location>
        <begin position="74"/>
        <end position="135"/>
    </location>
</feature>
<keyword evidence="7" id="KW-0547">Nucleotide-binding</keyword>
<sequence>MTGRHPNHRLVFLQYHNLRSSNPFNIHCTMPVKVTRQSKAIELPNSIRDLPDELLKNHISASSVDFYHDRPKDLQVEAVSALVRGENCFVRAGTGFGKTRISEMFFNLYTTKAVVLVLNPLDSLGDDQVNGLLNRPIDVKSN</sequence>
<dbReference type="SUPFAM" id="SSF52540">
    <property type="entry name" value="P-loop containing nucleoside triphosphate hydrolases"/>
    <property type="match status" value="1"/>
</dbReference>
<evidence type="ECO:0000313" key="8">
    <source>
        <dbReference type="Proteomes" id="UP000325313"/>
    </source>
</evidence>
<dbReference type="GO" id="GO:0043138">
    <property type="term" value="F:3'-5' DNA helicase activity"/>
    <property type="evidence" value="ECO:0007669"/>
    <property type="project" value="UniProtKB-EC"/>
</dbReference>
<dbReference type="EC" id="5.6.2.4" evidence="5"/>
<dbReference type="GO" id="GO:0000724">
    <property type="term" value="P:double-strand break repair via homologous recombination"/>
    <property type="evidence" value="ECO:0007669"/>
    <property type="project" value="TreeGrafter"/>
</dbReference>
<evidence type="ECO:0000256" key="2">
    <source>
        <dbReference type="ARBA" id="ARBA00023125"/>
    </source>
</evidence>
<keyword evidence="7" id="KW-0378">Hydrolase</keyword>
<evidence type="ECO:0000256" key="1">
    <source>
        <dbReference type="ARBA" id="ARBA00005446"/>
    </source>
</evidence>
<dbReference type="EMBL" id="VDEP01000004">
    <property type="protein sequence ID" value="KAA1138034.1"/>
    <property type="molecule type" value="Genomic_DNA"/>
</dbReference>
<keyword evidence="7" id="KW-0067">ATP-binding</keyword>
<dbReference type="Gene3D" id="3.40.50.300">
    <property type="entry name" value="P-loop containing nucleotide triphosphate hydrolases"/>
    <property type="match status" value="1"/>
</dbReference>
<keyword evidence="7" id="KW-0347">Helicase</keyword>
<evidence type="ECO:0000256" key="3">
    <source>
        <dbReference type="ARBA" id="ARBA00023235"/>
    </source>
</evidence>
<gene>
    <name evidence="7" type="primary">SGS1_111</name>
    <name evidence="7" type="ORF">PGTUg99_025113</name>
</gene>
<dbReference type="GO" id="GO:0005694">
    <property type="term" value="C:chromosome"/>
    <property type="evidence" value="ECO:0007669"/>
    <property type="project" value="TreeGrafter"/>
</dbReference>
<comment type="caution">
    <text evidence="7">The sequence shown here is derived from an EMBL/GenBank/DDBJ whole genome shotgun (WGS) entry which is preliminary data.</text>
</comment>
<name>A0A5B0SN78_PUCGR</name>
<dbReference type="GO" id="GO:0003677">
    <property type="term" value="F:DNA binding"/>
    <property type="evidence" value="ECO:0007669"/>
    <property type="project" value="UniProtKB-KW"/>
</dbReference>
<accession>A0A5B0SN78</accession>
<dbReference type="Proteomes" id="UP000325313">
    <property type="component" value="Unassembled WGS sequence"/>
</dbReference>
<evidence type="ECO:0000256" key="5">
    <source>
        <dbReference type="ARBA" id="ARBA00034808"/>
    </source>
</evidence>
<dbReference type="InterPro" id="IPR011545">
    <property type="entry name" value="DEAD/DEAH_box_helicase_dom"/>
</dbReference>
<dbReference type="PANTHER" id="PTHR13710:SF105">
    <property type="entry name" value="ATP-DEPENDENT DNA HELICASE Q1"/>
    <property type="match status" value="1"/>
</dbReference>
<dbReference type="GO" id="GO:0009378">
    <property type="term" value="F:four-way junction helicase activity"/>
    <property type="evidence" value="ECO:0007669"/>
    <property type="project" value="TreeGrafter"/>
</dbReference>
<dbReference type="AlphaFoldDB" id="A0A5B0SN78"/>
<organism evidence="7 8">
    <name type="scientific">Puccinia graminis f. sp. tritici</name>
    <dbReference type="NCBI Taxonomy" id="56615"/>
    <lineage>
        <taxon>Eukaryota</taxon>
        <taxon>Fungi</taxon>
        <taxon>Dikarya</taxon>
        <taxon>Basidiomycota</taxon>
        <taxon>Pucciniomycotina</taxon>
        <taxon>Pucciniomycetes</taxon>
        <taxon>Pucciniales</taxon>
        <taxon>Pucciniaceae</taxon>
        <taxon>Puccinia</taxon>
    </lineage>
</organism>
<evidence type="ECO:0000313" key="7">
    <source>
        <dbReference type="EMBL" id="KAA1138034.1"/>
    </source>
</evidence>
<evidence type="ECO:0000259" key="6">
    <source>
        <dbReference type="Pfam" id="PF00270"/>
    </source>
</evidence>
<dbReference type="InterPro" id="IPR027417">
    <property type="entry name" value="P-loop_NTPase"/>
</dbReference>
<keyword evidence="2" id="KW-0238">DNA-binding</keyword>
<dbReference type="PANTHER" id="PTHR13710">
    <property type="entry name" value="DNA HELICASE RECQ FAMILY MEMBER"/>
    <property type="match status" value="1"/>
</dbReference>
<keyword evidence="3" id="KW-0413">Isomerase</keyword>
<reference evidence="7 8" key="1">
    <citation type="submission" date="2019-05" db="EMBL/GenBank/DDBJ databases">
        <title>Emergence of the Ug99 lineage of the wheat stem rust pathogen through somatic hybridization.</title>
        <authorList>
            <person name="Li F."/>
            <person name="Upadhyaya N.M."/>
            <person name="Sperschneider J."/>
            <person name="Matny O."/>
            <person name="Nguyen-Phuc H."/>
            <person name="Mago R."/>
            <person name="Raley C."/>
            <person name="Miller M.E."/>
            <person name="Silverstein K.A.T."/>
            <person name="Henningsen E."/>
            <person name="Hirsch C.D."/>
            <person name="Visser B."/>
            <person name="Pretorius Z.A."/>
            <person name="Steffenson B.J."/>
            <person name="Schwessinger B."/>
            <person name="Dodds P.N."/>
            <person name="Figueroa M."/>
        </authorList>
    </citation>
    <scope>NUCLEOTIDE SEQUENCE [LARGE SCALE GENOMIC DNA]</scope>
    <source>
        <strain evidence="7 8">Ug99</strain>
    </source>
</reference>
<comment type="similarity">
    <text evidence="1">Belongs to the helicase family. RecQ subfamily.</text>
</comment>
<evidence type="ECO:0000256" key="4">
    <source>
        <dbReference type="ARBA" id="ARBA00034617"/>
    </source>
</evidence>
<protein>
    <recommendedName>
        <fullName evidence="5">DNA 3'-5' helicase</fullName>
        <ecNumber evidence="5">5.6.2.4</ecNumber>
    </recommendedName>
</protein>
<proteinExistence type="inferred from homology"/>
<dbReference type="Pfam" id="PF00270">
    <property type="entry name" value="DEAD"/>
    <property type="match status" value="1"/>
</dbReference>